<keyword evidence="2" id="KW-1185">Reference proteome</keyword>
<sequence length="79" mass="9076">MSSAIQLPVDKRVLRRGDLNPPDFFSILGQLGQGEVTNYRVHTGSRVLRIEDLHFSLDTRVVKSFYGERDKTVYVIPRD</sequence>
<dbReference type="Proteomes" id="UP001187192">
    <property type="component" value="Unassembled WGS sequence"/>
</dbReference>
<gene>
    <name evidence="1" type="ORF">TIFTF001_021622</name>
</gene>
<dbReference type="EMBL" id="BTGU01000042">
    <property type="protein sequence ID" value="GMN52479.1"/>
    <property type="molecule type" value="Genomic_DNA"/>
</dbReference>
<name>A0AA88DJU4_FICCA</name>
<reference evidence="1" key="1">
    <citation type="submission" date="2023-07" db="EMBL/GenBank/DDBJ databases">
        <title>draft genome sequence of fig (Ficus carica).</title>
        <authorList>
            <person name="Takahashi T."/>
            <person name="Nishimura K."/>
        </authorList>
    </citation>
    <scope>NUCLEOTIDE SEQUENCE</scope>
</reference>
<evidence type="ECO:0000313" key="2">
    <source>
        <dbReference type="Proteomes" id="UP001187192"/>
    </source>
</evidence>
<dbReference type="AlphaFoldDB" id="A0AA88DJU4"/>
<proteinExistence type="predicted"/>
<accession>A0AA88DJU4</accession>
<evidence type="ECO:0000313" key="1">
    <source>
        <dbReference type="EMBL" id="GMN52479.1"/>
    </source>
</evidence>
<organism evidence="1 2">
    <name type="scientific">Ficus carica</name>
    <name type="common">Common fig</name>
    <dbReference type="NCBI Taxonomy" id="3494"/>
    <lineage>
        <taxon>Eukaryota</taxon>
        <taxon>Viridiplantae</taxon>
        <taxon>Streptophyta</taxon>
        <taxon>Embryophyta</taxon>
        <taxon>Tracheophyta</taxon>
        <taxon>Spermatophyta</taxon>
        <taxon>Magnoliopsida</taxon>
        <taxon>eudicotyledons</taxon>
        <taxon>Gunneridae</taxon>
        <taxon>Pentapetalae</taxon>
        <taxon>rosids</taxon>
        <taxon>fabids</taxon>
        <taxon>Rosales</taxon>
        <taxon>Moraceae</taxon>
        <taxon>Ficeae</taxon>
        <taxon>Ficus</taxon>
    </lineage>
</organism>
<protein>
    <submittedName>
        <fullName evidence="1">Uncharacterized protein</fullName>
    </submittedName>
</protein>
<comment type="caution">
    <text evidence="1">The sequence shown here is derived from an EMBL/GenBank/DDBJ whole genome shotgun (WGS) entry which is preliminary data.</text>
</comment>